<keyword evidence="4 7" id="KW-0812">Transmembrane</keyword>
<dbReference type="KEGG" id="ppx:T1E_1091"/>
<evidence type="ECO:0000256" key="5">
    <source>
        <dbReference type="ARBA" id="ARBA00022989"/>
    </source>
</evidence>
<name>I7C5N7_PSEPT</name>
<dbReference type="Proteomes" id="UP000006503">
    <property type="component" value="Chromosome"/>
</dbReference>
<reference evidence="9" key="1">
    <citation type="journal article" date="2013" name="Microb. Biotechnol.">
        <title>Metabolic potential of the organic-solvent tolerant Pseudomonas putida DOT-T1E deduced from its annotated genome.</title>
        <authorList>
            <person name="Udaondo Z."/>
            <person name="Molina L."/>
            <person name="Daniels C."/>
            <person name="Gomez M.J."/>
            <person name="Molina-Henares M.A."/>
            <person name="Matilla M.A."/>
            <person name="Roca A."/>
            <person name="Fernandez M."/>
            <person name="Duque E."/>
            <person name="Segura A."/>
            <person name="Ramos J.L."/>
        </authorList>
    </citation>
    <scope>NUCLEOTIDE SEQUENCE [LARGE SCALE GENOMIC DNA]</scope>
    <source>
        <strain evidence="9">DOT-T1E</strain>
    </source>
</reference>
<feature type="transmembrane region" description="Helical" evidence="7">
    <location>
        <begin position="166"/>
        <end position="184"/>
    </location>
</feature>
<dbReference type="GO" id="GO:0005886">
    <property type="term" value="C:plasma membrane"/>
    <property type="evidence" value="ECO:0007669"/>
    <property type="project" value="UniProtKB-SubCell"/>
</dbReference>
<keyword evidence="3" id="KW-1003">Cell membrane</keyword>
<feature type="transmembrane region" description="Helical" evidence="7">
    <location>
        <begin position="127"/>
        <end position="146"/>
    </location>
</feature>
<protein>
    <submittedName>
        <fullName evidence="8">Polysaccharide biosynthesis protein</fullName>
    </submittedName>
</protein>
<evidence type="ECO:0000256" key="6">
    <source>
        <dbReference type="ARBA" id="ARBA00023136"/>
    </source>
</evidence>
<feature type="transmembrane region" description="Helical" evidence="7">
    <location>
        <begin position="190"/>
        <end position="208"/>
    </location>
</feature>
<feature type="transmembrane region" description="Helical" evidence="7">
    <location>
        <begin position="49"/>
        <end position="71"/>
    </location>
</feature>
<evidence type="ECO:0000256" key="7">
    <source>
        <dbReference type="SAM" id="Phobius"/>
    </source>
</evidence>
<dbReference type="HOGENOM" id="CLU_026911_3_2_6"/>
<dbReference type="PANTHER" id="PTHR30250">
    <property type="entry name" value="PST FAMILY PREDICTED COLANIC ACID TRANSPORTER"/>
    <property type="match status" value="1"/>
</dbReference>
<accession>I7C5N7</accession>
<comment type="subcellular location">
    <subcellularLocation>
        <location evidence="1">Cell membrane</location>
        <topology evidence="1">Multi-pass membrane protein</topology>
    </subcellularLocation>
</comment>
<feature type="transmembrane region" description="Helical" evidence="7">
    <location>
        <begin position="91"/>
        <end position="115"/>
    </location>
</feature>
<evidence type="ECO:0000313" key="8">
    <source>
        <dbReference type="EMBL" id="AFO46949.1"/>
    </source>
</evidence>
<feature type="transmembrane region" description="Helical" evidence="7">
    <location>
        <begin position="382"/>
        <end position="398"/>
    </location>
</feature>
<feature type="transmembrane region" description="Helical" evidence="7">
    <location>
        <begin position="350"/>
        <end position="370"/>
    </location>
</feature>
<sequence length="458" mass="49946">MPSIDVSAAASLRKRALRAGSWSLVSQVASQVMRLGGNLIMARLLLPEMFGVMVIATTVSILLHLLSDVGLRQNIIQSHRGDDPDFLNTAWTVQIIRGFLLFALTLLLALGAWLAQLAELWPADSTYAAPVLPMVLAVTGLSAAIWGFQSTKIDVAVRTFQQKRVVLVDLASQLAGLVVMLVLGLLTHSIWALVLSGLVSAVVWTVLGHTALEGPNNHLRWDRSALTELIVFGRWILLSSMVGVLAMYGDRIWFGASMSAAQLGVYSIAVLILGAVQTALMKIVGAVALPAFSEAARADDKPRLKALYFRFRLLVDLLVLFICGGFLTASPLLIGWMYDDRYREAGPMLAILSLSFIVLRYTLAHQVWIALGLTKYQAMDNIIRLVSLWGLLPLLLAIGGVEWAIWGVALHAVPTLVLVVYVNCKLDIFSLKRELVVLPMLLVGALCGALLTAFFNWL</sequence>
<proteinExistence type="inferred from homology"/>
<dbReference type="Pfam" id="PF13440">
    <property type="entry name" value="Polysacc_synt_3"/>
    <property type="match status" value="1"/>
</dbReference>
<dbReference type="EMBL" id="CP003734">
    <property type="protein sequence ID" value="AFO46949.1"/>
    <property type="molecule type" value="Genomic_DNA"/>
</dbReference>
<dbReference type="AlphaFoldDB" id="I7C5N7"/>
<evidence type="ECO:0000256" key="3">
    <source>
        <dbReference type="ARBA" id="ARBA00022475"/>
    </source>
</evidence>
<evidence type="ECO:0000313" key="9">
    <source>
        <dbReference type="Proteomes" id="UP000006503"/>
    </source>
</evidence>
<dbReference type="RefSeq" id="WP_014859601.1">
    <property type="nucleotide sequence ID" value="NC_018220.1"/>
</dbReference>
<gene>
    <name evidence="8" type="ordered locus">T1E_1091</name>
</gene>
<keyword evidence="5 7" id="KW-1133">Transmembrane helix</keyword>
<dbReference type="PANTHER" id="PTHR30250:SF10">
    <property type="entry name" value="LIPOPOLYSACCHARIDE BIOSYNTHESIS PROTEIN WZXC"/>
    <property type="match status" value="1"/>
</dbReference>
<evidence type="ECO:0000256" key="4">
    <source>
        <dbReference type="ARBA" id="ARBA00022692"/>
    </source>
</evidence>
<evidence type="ECO:0000256" key="2">
    <source>
        <dbReference type="ARBA" id="ARBA00007430"/>
    </source>
</evidence>
<organism evidence="8 9">
    <name type="scientific">Pseudomonas putida (strain DOT-T1E)</name>
    <dbReference type="NCBI Taxonomy" id="1196325"/>
    <lineage>
        <taxon>Bacteria</taxon>
        <taxon>Pseudomonadati</taxon>
        <taxon>Pseudomonadota</taxon>
        <taxon>Gammaproteobacteria</taxon>
        <taxon>Pseudomonadales</taxon>
        <taxon>Pseudomonadaceae</taxon>
        <taxon>Pseudomonas</taxon>
    </lineage>
</organism>
<evidence type="ECO:0000256" key="1">
    <source>
        <dbReference type="ARBA" id="ARBA00004651"/>
    </source>
</evidence>
<dbReference type="InterPro" id="IPR050833">
    <property type="entry name" value="Poly_Biosynth_Transport"/>
</dbReference>
<keyword evidence="6 7" id="KW-0472">Membrane</keyword>
<feature type="transmembrane region" description="Helical" evidence="7">
    <location>
        <begin position="229"/>
        <end position="248"/>
    </location>
</feature>
<dbReference type="PATRIC" id="fig|1196325.3.peg.1096"/>
<feature type="transmembrane region" description="Helical" evidence="7">
    <location>
        <begin position="313"/>
        <end position="338"/>
    </location>
</feature>
<comment type="similarity">
    <text evidence="2">Belongs to the polysaccharide synthase family.</text>
</comment>
<feature type="transmembrane region" description="Helical" evidence="7">
    <location>
        <begin position="435"/>
        <end position="457"/>
    </location>
</feature>